<proteinExistence type="predicted"/>
<dbReference type="Pfam" id="PF00687">
    <property type="entry name" value="Ribosomal_L1"/>
    <property type="match status" value="1"/>
</dbReference>
<dbReference type="SUPFAM" id="SSF56808">
    <property type="entry name" value="Ribosomal protein L1"/>
    <property type="match status" value="1"/>
</dbReference>
<organism evidence="2 3">
    <name type="scientific">Folsomia candida</name>
    <name type="common">Springtail</name>
    <dbReference type="NCBI Taxonomy" id="158441"/>
    <lineage>
        <taxon>Eukaryota</taxon>
        <taxon>Metazoa</taxon>
        <taxon>Ecdysozoa</taxon>
        <taxon>Arthropoda</taxon>
        <taxon>Hexapoda</taxon>
        <taxon>Collembola</taxon>
        <taxon>Entomobryomorpha</taxon>
        <taxon>Isotomoidea</taxon>
        <taxon>Isotomidae</taxon>
        <taxon>Proisotominae</taxon>
        <taxon>Folsomia</taxon>
    </lineage>
</organism>
<dbReference type="InterPro" id="IPR016095">
    <property type="entry name" value="Ribosomal_uL1_3-a/b-sand"/>
</dbReference>
<sequence>MTAETETLDKGPKSFDKLQTKTAVKALLKYVSKKKSDALFLDASARFLLDITAFKTPTGAHQYYNIVLPHSPYPLATESLDILLIVRDVTGVEAEHVIGQVKDELMSSSATRDKLKVRQIMTLKQLKDDYSTFEAKRALAKTVDVVIVEHKLFKMMPRLLGREFQKKKKFHLGIPGRQFKDKDLGEQILFALQKSVLHISLKGQTSTMVVGNDNLKADELAENVSKIAYWLKKKFPGGWKNIQKLSLHTGEGGMPPLVVYFSTGSANDVKKPPVTKGGSIPEPTEGELSTQPGSHIKIHATGEIEVLERKRVSAEDKELIAALGDKPRKGRNQNVAKGKTPVKKEDVKKVEKVENSAEDEEDDDDDMEEEQEIDEDEMDEEEDAAAEEDSVEEEMSEGDEEDDDDE</sequence>
<dbReference type="InterPro" id="IPR023674">
    <property type="entry name" value="Ribosomal_uL1-like"/>
</dbReference>
<name>A0A226EGF6_FOLCA</name>
<dbReference type="OrthoDB" id="10251727at2759"/>
<dbReference type="Proteomes" id="UP000198287">
    <property type="component" value="Unassembled WGS sequence"/>
</dbReference>
<dbReference type="Gene3D" id="3.40.50.790">
    <property type="match status" value="1"/>
</dbReference>
<feature type="region of interest" description="Disordered" evidence="1">
    <location>
        <begin position="323"/>
        <end position="406"/>
    </location>
</feature>
<evidence type="ECO:0000256" key="1">
    <source>
        <dbReference type="SAM" id="MobiDB-lite"/>
    </source>
</evidence>
<gene>
    <name evidence="2" type="ORF">Fcan01_09047</name>
</gene>
<feature type="region of interest" description="Disordered" evidence="1">
    <location>
        <begin position="270"/>
        <end position="297"/>
    </location>
</feature>
<comment type="caution">
    <text evidence="2">The sequence shown here is derived from an EMBL/GenBank/DDBJ whole genome shotgun (WGS) entry which is preliminary data.</text>
</comment>
<feature type="compositionally biased region" description="Acidic residues" evidence="1">
    <location>
        <begin position="356"/>
        <end position="406"/>
    </location>
</feature>
<evidence type="ECO:0000313" key="2">
    <source>
        <dbReference type="EMBL" id="OXA56308.1"/>
    </source>
</evidence>
<feature type="compositionally biased region" description="Basic and acidic residues" evidence="1">
    <location>
        <begin position="342"/>
        <end position="355"/>
    </location>
</feature>
<keyword evidence="3" id="KW-1185">Reference proteome</keyword>
<protein>
    <submittedName>
        <fullName evidence="2">Ribosomal L1 domain-containing protein 1</fullName>
    </submittedName>
</protein>
<reference evidence="2 3" key="1">
    <citation type="submission" date="2015-12" db="EMBL/GenBank/DDBJ databases">
        <title>The genome of Folsomia candida.</title>
        <authorList>
            <person name="Faddeeva A."/>
            <person name="Derks M.F."/>
            <person name="Anvar Y."/>
            <person name="Smit S."/>
            <person name="Van Straalen N."/>
            <person name="Roelofs D."/>
        </authorList>
    </citation>
    <scope>NUCLEOTIDE SEQUENCE [LARGE SCALE GENOMIC DNA]</scope>
    <source>
        <strain evidence="2 3">VU population</strain>
        <tissue evidence="2">Whole body</tissue>
    </source>
</reference>
<dbReference type="EMBL" id="LNIX01000004">
    <property type="protein sequence ID" value="OXA56308.1"/>
    <property type="molecule type" value="Genomic_DNA"/>
</dbReference>
<dbReference type="AlphaFoldDB" id="A0A226EGF6"/>
<accession>A0A226EGF6</accession>
<dbReference type="OMA" id="RTGTCCI"/>
<evidence type="ECO:0000313" key="3">
    <source>
        <dbReference type="Proteomes" id="UP000198287"/>
    </source>
</evidence>
<dbReference type="InterPro" id="IPR028364">
    <property type="entry name" value="Ribosomal_uL1/biogenesis"/>
</dbReference>
<dbReference type="STRING" id="158441.A0A226EGF6"/>